<gene>
    <name evidence="3" type="ORF">BJ212DRAFT_1479214</name>
</gene>
<dbReference type="Pfam" id="PF01693">
    <property type="entry name" value="Cauli_VI"/>
    <property type="match status" value="1"/>
</dbReference>
<protein>
    <recommendedName>
        <fullName evidence="2">Ribonuclease H1 N-terminal domain-containing protein</fullName>
    </recommendedName>
</protein>
<dbReference type="GeneID" id="64633852"/>
<organism evidence="3 4">
    <name type="scientific">Suillus subaureus</name>
    <dbReference type="NCBI Taxonomy" id="48587"/>
    <lineage>
        <taxon>Eukaryota</taxon>
        <taxon>Fungi</taxon>
        <taxon>Dikarya</taxon>
        <taxon>Basidiomycota</taxon>
        <taxon>Agaricomycotina</taxon>
        <taxon>Agaricomycetes</taxon>
        <taxon>Agaricomycetidae</taxon>
        <taxon>Boletales</taxon>
        <taxon>Suillineae</taxon>
        <taxon>Suillaceae</taxon>
        <taxon>Suillus</taxon>
    </lineage>
</organism>
<dbReference type="RefSeq" id="XP_041194776.1">
    <property type="nucleotide sequence ID" value="XM_041339836.1"/>
</dbReference>
<sequence>MKVFPTLVKEQTFSLSELITAVELLCDQQVLQQAHTDARVEVPEHLEKTCYVYGTHTCTSTLATTVLARDSADTIDDTQSDTESDVSDSTTALSPPAIIIAPPPPPTTFIAPTTAAIAPPTTIFASHGSTSASVCWYVITVGHETGVFQGWHNMHAHVVGVPGACFGRYSSHASAEEAFAQAVHDGTVQELAL</sequence>
<evidence type="ECO:0000313" key="3">
    <source>
        <dbReference type="EMBL" id="KAG1819099.1"/>
    </source>
</evidence>
<evidence type="ECO:0000313" key="4">
    <source>
        <dbReference type="Proteomes" id="UP000807769"/>
    </source>
</evidence>
<dbReference type="Gene3D" id="3.40.970.10">
    <property type="entry name" value="Ribonuclease H1, N-terminal domain"/>
    <property type="match status" value="1"/>
</dbReference>
<dbReference type="InterPro" id="IPR009027">
    <property type="entry name" value="Ribosomal_bL9/RNase_H1_N"/>
</dbReference>
<reference evidence="3" key="1">
    <citation type="journal article" date="2020" name="New Phytol.">
        <title>Comparative genomics reveals dynamic genome evolution in host specialist ectomycorrhizal fungi.</title>
        <authorList>
            <person name="Lofgren L.A."/>
            <person name="Nguyen N.H."/>
            <person name="Vilgalys R."/>
            <person name="Ruytinx J."/>
            <person name="Liao H.L."/>
            <person name="Branco S."/>
            <person name="Kuo A."/>
            <person name="LaButti K."/>
            <person name="Lipzen A."/>
            <person name="Andreopoulos W."/>
            <person name="Pangilinan J."/>
            <person name="Riley R."/>
            <person name="Hundley H."/>
            <person name="Na H."/>
            <person name="Barry K."/>
            <person name="Grigoriev I.V."/>
            <person name="Stajich J.E."/>
            <person name="Kennedy P.G."/>
        </authorList>
    </citation>
    <scope>NUCLEOTIDE SEQUENCE</scope>
    <source>
        <strain evidence="3">MN1</strain>
    </source>
</reference>
<accession>A0A9P7EEG1</accession>
<evidence type="ECO:0000259" key="2">
    <source>
        <dbReference type="Pfam" id="PF01693"/>
    </source>
</evidence>
<dbReference type="InterPro" id="IPR011320">
    <property type="entry name" value="RNase_H1_N"/>
</dbReference>
<dbReference type="InterPro" id="IPR037056">
    <property type="entry name" value="RNase_H1_N_sf"/>
</dbReference>
<feature type="region of interest" description="Disordered" evidence="1">
    <location>
        <begin position="73"/>
        <end position="98"/>
    </location>
</feature>
<name>A0A9P7EEG1_9AGAM</name>
<evidence type="ECO:0000256" key="1">
    <source>
        <dbReference type="SAM" id="MobiDB-lite"/>
    </source>
</evidence>
<dbReference type="AlphaFoldDB" id="A0A9P7EEG1"/>
<dbReference type="EMBL" id="JABBWG010000010">
    <property type="protein sequence ID" value="KAG1819099.1"/>
    <property type="molecule type" value="Genomic_DNA"/>
</dbReference>
<feature type="compositionally biased region" description="Acidic residues" evidence="1">
    <location>
        <begin position="73"/>
        <end position="86"/>
    </location>
</feature>
<feature type="domain" description="Ribonuclease H1 N-terminal" evidence="2">
    <location>
        <begin position="136"/>
        <end position="177"/>
    </location>
</feature>
<dbReference type="SUPFAM" id="SSF55658">
    <property type="entry name" value="L9 N-domain-like"/>
    <property type="match status" value="1"/>
</dbReference>
<comment type="caution">
    <text evidence="3">The sequence shown here is derived from an EMBL/GenBank/DDBJ whole genome shotgun (WGS) entry which is preliminary data.</text>
</comment>
<feature type="compositionally biased region" description="Low complexity" evidence="1">
    <location>
        <begin position="87"/>
        <end position="98"/>
    </location>
</feature>
<proteinExistence type="predicted"/>
<dbReference type="Proteomes" id="UP000807769">
    <property type="component" value="Unassembled WGS sequence"/>
</dbReference>
<dbReference type="OrthoDB" id="3270804at2759"/>
<keyword evidence="4" id="KW-1185">Reference proteome</keyword>